<dbReference type="Pfam" id="PF01370">
    <property type="entry name" value="Epimerase"/>
    <property type="match status" value="1"/>
</dbReference>
<feature type="domain" description="NAD-dependent epimerase/dehydratase" evidence="1">
    <location>
        <begin position="7"/>
        <end position="216"/>
    </location>
</feature>
<dbReference type="OrthoDB" id="9776313at2"/>
<sequence>MLRDEMITVFGGSGFIGRYVVRELAKAGYRVRVATRRPHLAYELKTAGRVGQIQLAQANLRNRESVARAVEGAWGVVNLVGVLAESGRQSFRALQARGAATVAEVAREAGVERFVQISAIGAEENSPSRYARTKAMGEAAVREAMPEAVILRPSIVFGTEDEFFNKFADMARFAPALPLIGGGRTRFQPIFAGDVAECVLKALEDDAARGRVFELGGPTVYTFKELMRFILKTIRRRRMLVPVPWPAAHGLGLVGEIAGKLPFVQPFLTRDQVVLLKQDNVVGAGGEDVGRIEDLGVEPETVEAIVPSYLVRYRKGGQFAETLEEMEELDEFKDR</sequence>
<comment type="caution">
    <text evidence="2">The sequence shown here is derived from an EMBL/GenBank/DDBJ whole genome shotgun (WGS) entry which is preliminary data.</text>
</comment>
<dbReference type="PANTHER" id="PTHR12126">
    <property type="entry name" value="NADH-UBIQUINONE OXIDOREDUCTASE 39 KDA SUBUNIT-RELATED"/>
    <property type="match status" value="1"/>
</dbReference>
<dbReference type="InterPro" id="IPR036291">
    <property type="entry name" value="NAD(P)-bd_dom_sf"/>
</dbReference>
<accession>A0A2U2BWN3</accession>
<keyword evidence="3" id="KW-1185">Reference proteome</keyword>
<dbReference type="CDD" id="cd05271">
    <property type="entry name" value="NDUFA9_like_SDR_a"/>
    <property type="match status" value="1"/>
</dbReference>
<dbReference type="Proteomes" id="UP000245168">
    <property type="component" value="Unassembled WGS sequence"/>
</dbReference>
<dbReference type="AlphaFoldDB" id="A0A2U2BWN3"/>
<proteinExistence type="predicted"/>
<name>A0A2U2BWN3_9PROT</name>
<dbReference type="Gene3D" id="3.40.50.720">
    <property type="entry name" value="NAD(P)-binding Rossmann-like Domain"/>
    <property type="match status" value="1"/>
</dbReference>
<dbReference type="PANTHER" id="PTHR12126:SF11">
    <property type="entry name" value="NADH DEHYDROGENASE [UBIQUINONE] 1 ALPHA SUBCOMPLEX SUBUNIT 9, MITOCHONDRIAL"/>
    <property type="match status" value="1"/>
</dbReference>
<reference evidence="3" key="1">
    <citation type="submission" date="2018-05" db="EMBL/GenBank/DDBJ databases">
        <authorList>
            <person name="Liu B.-T."/>
        </authorList>
    </citation>
    <scope>NUCLEOTIDE SEQUENCE [LARGE SCALE GENOMIC DNA]</scope>
    <source>
        <strain evidence="3">WD6-1</strain>
    </source>
</reference>
<evidence type="ECO:0000313" key="3">
    <source>
        <dbReference type="Proteomes" id="UP000245168"/>
    </source>
</evidence>
<dbReference type="FunFam" id="3.40.50.720:FF:000702">
    <property type="entry name" value="NADH dehydrogenase (Ubiquinone)"/>
    <property type="match status" value="1"/>
</dbReference>
<dbReference type="RefSeq" id="WP_109251682.1">
    <property type="nucleotide sequence ID" value="NZ_QEXV01000001.1"/>
</dbReference>
<dbReference type="SUPFAM" id="SSF51735">
    <property type="entry name" value="NAD(P)-binding Rossmann-fold domains"/>
    <property type="match status" value="1"/>
</dbReference>
<gene>
    <name evidence="2" type="ORF">DDZ18_02025</name>
</gene>
<organism evidence="2 3">
    <name type="scientific">Marinicauda salina</name>
    <dbReference type="NCBI Taxonomy" id="2135793"/>
    <lineage>
        <taxon>Bacteria</taxon>
        <taxon>Pseudomonadati</taxon>
        <taxon>Pseudomonadota</taxon>
        <taxon>Alphaproteobacteria</taxon>
        <taxon>Maricaulales</taxon>
        <taxon>Maricaulaceae</taxon>
        <taxon>Marinicauda</taxon>
    </lineage>
</organism>
<evidence type="ECO:0000259" key="1">
    <source>
        <dbReference type="Pfam" id="PF01370"/>
    </source>
</evidence>
<dbReference type="GO" id="GO:0044877">
    <property type="term" value="F:protein-containing complex binding"/>
    <property type="evidence" value="ECO:0007669"/>
    <property type="project" value="TreeGrafter"/>
</dbReference>
<dbReference type="InterPro" id="IPR001509">
    <property type="entry name" value="Epimerase_deHydtase"/>
</dbReference>
<protein>
    <submittedName>
        <fullName evidence="2">Complex I NDUFA9 subunit family protein</fullName>
    </submittedName>
</protein>
<evidence type="ECO:0000313" key="2">
    <source>
        <dbReference type="EMBL" id="PWE18407.1"/>
    </source>
</evidence>
<dbReference type="InterPro" id="IPR051207">
    <property type="entry name" value="ComplexI_NDUFA9_subunit"/>
</dbReference>
<dbReference type="EMBL" id="QEXV01000001">
    <property type="protein sequence ID" value="PWE18407.1"/>
    <property type="molecule type" value="Genomic_DNA"/>
</dbReference>